<sequence length="371" mass="42445">MKIALWIIAGIVAILVFVVGIKGYMLYKEFKTSNPEYIMEFVKEHAANGDVAMSIQYNDENWVNVNENERLPLASTVKIILAITYAQQAAEGKINPKQLVSVADLNKFYLPKTDGGAHEAWLAQMPKEDMVPLEEVVKGMIAYSSNANTDYLMDVLGMENINNTLQQLELSKHDVIYPITSVLYIPSQLMQEQNLSSKELVEAMQAMDMEEYRNRAIAIYHQWQTAPLSKEEKEQLLKTLSMDIQKVWSDRLPASTTKDYVAIMEKLNNKSYFSEEVYQYLDPVMEQLMESPTNRELFKHAGQKGGSTAFVLTIAMYAMDQQQNRTELAFFANNLSVLEQAKLERNLNSFQLKFLTEEVFREKVKRELGGN</sequence>
<dbReference type="PANTHER" id="PTHR35333:SF3">
    <property type="entry name" value="BETA-LACTAMASE-TYPE TRANSPEPTIDASE FOLD CONTAINING PROTEIN"/>
    <property type="match status" value="1"/>
</dbReference>
<dbReference type="InterPro" id="IPR012338">
    <property type="entry name" value="Beta-lactam/transpept-like"/>
</dbReference>
<feature type="transmembrane region" description="Helical" evidence="1">
    <location>
        <begin position="6"/>
        <end position="27"/>
    </location>
</feature>
<dbReference type="RefSeq" id="WP_319838154.1">
    <property type="nucleotide sequence ID" value="NZ_CP137624.1"/>
</dbReference>
<evidence type="ECO:0000259" key="2">
    <source>
        <dbReference type="Pfam" id="PF13354"/>
    </source>
</evidence>
<dbReference type="SUPFAM" id="SSF56601">
    <property type="entry name" value="beta-lactamase/transpeptidase-like"/>
    <property type="match status" value="1"/>
</dbReference>
<keyword evidence="1" id="KW-0812">Transmembrane</keyword>
<keyword evidence="1" id="KW-1133">Transmembrane helix</keyword>
<name>A0ABZ0S205_9BACI</name>
<dbReference type="Pfam" id="PF13354">
    <property type="entry name" value="Beta-lactamase2"/>
    <property type="match status" value="1"/>
</dbReference>
<gene>
    <name evidence="3" type="ORF">R6U77_08540</name>
</gene>
<feature type="domain" description="Beta-lactamase class A catalytic" evidence="2">
    <location>
        <begin position="58"/>
        <end position="260"/>
    </location>
</feature>
<protein>
    <submittedName>
        <fullName evidence="3">Serine hydrolase</fullName>
    </submittedName>
</protein>
<keyword evidence="1" id="KW-0472">Membrane</keyword>
<evidence type="ECO:0000256" key="1">
    <source>
        <dbReference type="SAM" id="Phobius"/>
    </source>
</evidence>
<accession>A0ABZ0S205</accession>
<dbReference type="EMBL" id="CP137624">
    <property type="protein sequence ID" value="WPK13694.1"/>
    <property type="molecule type" value="Genomic_DNA"/>
</dbReference>
<evidence type="ECO:0000313" key="3">
    <source>
        <dbReference type="EMBL" id="WPK13694.1"/>
    </source>
</evidence>
<dbReference type="PANTHER" id="PTHR35333">
    <property type="entry name" value="BETA-LACTAMASE"/>
    <property type="match status" value="1"/>
</dbReference>
<keyword evidence="3" id="KW-0378">Hydrolase</keyword>
<dbReference type="InterPro" id="IPR045155">
    <property type="entry name" value="Beta-lactam_cat"/>
</dbReference>
<dbReference type="Gene3D" id="3.40.710.10">
    <property type="entry name" value="DD-peptidase/beta-lactamase superfamily"/>
    <property type="match status" value="1"/>
</dbReference>
<dbReference type="GO" id="GO:0016787">
    <property type="term" value="F:hydrolase activity"/>
    <property type="evidence" value="ECO:0007669"/>
    <property type="project" value="UniProtKB-KW"/>
</dbReference>
<organism evidence="3 4">
    <name type="scientific">Lysinibacillus louembei</name>
    <dbReference type="NCBI Taxonomy" id="1470088"/>
    <lineage>
        <taxon>Bacteria</taxon>
        <taxon>Bacillati</taxon>
        <taxon>Bacillota</taxon>
        <taxon>Bacilli</taxon>
        <taxon>Bacillales</taxon>
        <taxon>Bacillaceae</taxon>
        <taxon>Lysinibacillus</taxon>
    </lineage>
</organism>
<keyword evidence="4" id="KW-1185">Reference proteome</keyword>
<dbReference type="Proteomes" id="UP001322664">
    <property type="component" value="Chromosome"/>
</dbReference>
<dbReference type="InterPro" id="IPR000871">
    <property type="entry name" value="Beta-lactam_class-A"/>
</dbReference>
<reference evidence="3 4" key="1">
    <citation type="submission" date="2023-09" db="EMBL/GenBank/DDBJ databases">
        <authorList>
            <person name="Page C.A."/>
            <person name="Perez-Diaz I.M."/>
        </authorList>
    </citation>
    <scope>NUCLEOTIDE SEQUENCE [LARGE SCALE GENOMIC DNA]</scope>
    <source>
        <strain evidence="3 4">Ll15</strain>
    </source>
</reference>
<proteinExistence type="predicted"/>
<evidence type="ECO:0000313" key="4">
    <source>
        <dbReference type="Proteomes" id="UP001322664"/>
    </source>
</evidence>